<reference evidence="7" key="1">
    <citation type="submission" date="2021-03" db="EMBL/GenBank/DDBJ databases">
        <title>Leucobacter chromiisoli sp. nov., isolated from chromium-containing soil of chemical plant.</title>
        <authorList>
            <person name="Xu Z."/>
        </authorList>
    </citation>
    <scope>NUCLEOTIDE SEQUENCE</scope>
    <source>
        <strain evidence="7">S27</strain>
    </source>
</reference>
<dbReference type="SUPFAM" id="SSF88946">
    <property type="entry name" value="Sigma2 domain of RNA polymerase sigma factors"/>
    <property type="match status" value="1"/>
</dbReference>
<dbReference type="Proteomes" id="UP000664382">
    <property type="component" value="Unassembled WGS sequence"/>
</dbReference>
<sequence length="410" mass="44337">MTAWRAAPHAPASDAALAAAVREETARIVAALNRSFGSLDVAEEATAGAVEEALVEWRRRGVPPRPGAWLMTAARRNALDLVRRSRRYREVLRRAAPAVPTLPRSAEPDERIPLLFGCCHPSLSPEAQLALTLRAVLGVSTAQIARATLEPSATVGQRISRAKRKIGAAGVPIRIPAGPARTARLDPVLATIAVMYDSAHLRAESSAEAHRDLADDALWLARALSVSLPDEPEVHGLRALLLLHRAREPARSVAGELVPLPLQDRARWDDALVRAGREALERAAEVRRPGRWQLHAAIAACHADAARQDDTDWAQIVVLYDLLLAVDSSPIVRLNRAVAVAETGGVGAALTEVEALAPRLDGYRLWHAVRAELLRRAGRSAEARTAVRSARELADNEAERRLLASRLGPE</sequence>
<organism evidence="7 8">
    <name type="scientific">Leucobacter weissii</name>
    <dbReference type="NCBI Taxonomy" id="1983706"/>
    <lineage>
        <taxon>Bacteria</taxon>
        <taxon>Bacillati</taxon>
        <taxon>Actinomycetota</taxon>
        <taxon>Actinomycetes</taxon>
        <taxon>Micrococcales</taxon>
        <taxon>Microbacteriaceae</taxon>
        <taxon>Leucobacter</taxon>
    </lineage>
</organism>
<evidence type="ECO:0000256" key="4">
    <source>
        <dbReference type="ARBA" id="ARBA00023163"/>
    </source>
</evidence>
<keyword evidence="3" id="KW-0731">Sigma factor</keyword>
<evidence type="ECO:0000256" key="2">
    <source>
        <dbReference type="ARBA" id="ARBA00023015"/>
    </source>
</evidence>
<keyword evidence="2" id="KW-0805">Transcription regulation</keyword>
<dbReference type="GO" id="GO:0016987">
    <property type="term" value="F:sigma factor activity"/>
    <property type="evidence" value="ECO:0007669"/>
    <property type="project" value="UniProtKB-KW"/>
</dbReference>
<proteinExistence type="inferred from homology"/>
<evidence type="ECO:0000256" key="1">
    <source>
        <dbReference type="ARBA" id="ARBA00010641"/>
    </source>
</evidence>
<comment type="caution">
    <text evidence="7">The sequence shown here is derived from an EMBL/GenBank/DDBJ whole genome shotgun (WGS) entry which is preliminary data.</text>
</comment>
<accession>A0A939S6L2</accession>
<evidence type="ECO:0000313" key="7">
    <source>
        <dbReference type="EMBL" id="MBO1902499.1"/>
    </source>
</evidence>
<keyword evidence="8" id="KW-1185">Reference proteome</keyword>
<evidence type="ECO:0000259" key="5">
    <source>
        <dbReference type="Pfam" id="PF08281"/>
    </source>
</evidence>
<evidence type="ECO:0000259" key="6">
    <source>
        <dbReference type="Pfam" id="PF20239"/>
    </source>
</evidence>
<dbReference type="SUPFAM" id="SSF88659">
    <property type="entry name" value="Sigma3 and sigma4 domains of RNA polymerase sigma factors"/>
    <property type="match status" value="1"/>
</dbReference>
<dbReference type="GO" id="GO:0006352">
    <property type="term" value="P:DNA-templated transcription initiation"/>
    <property type="evidence" value="ECO:0007669"/>
    <property type="project" value="InterPro"/>
</dbReference>
<dbReference type="PANTHER" id="PTHR47756:SF2">
    <property type="entry name" value="BLL6612 PROTEIN"/>
    <property type="match status" value="1"/>
</dbReference>
<dbReference type="InterPro" id="IPR013249">
    <property type="entry name" value="RNA_pol_sigma70_r4_t2"/>
</dbReference>
<dbReference type="GO" id="GO:0003677">
    <property type="term" value="F:DNA binding"/>
    <property type="evidence" value="ECO:0007669"/>
    <property type="project" value="InterPro"/>
</dbReference>
<dbReference type="RefSeq" id="WP_208098267.1">
    <property type="nucleotide sequence ID" value="NZ_JAGDYM010000013.1"/>
</dbReference>
<keyword evidence="4" id="KW-0804">Transcription</keyword>
<evidence type="ECO:0000313" key="8">
    <source>
        <dbReference type="Proteomes" id="UP000664382"/>
    </source>
</evidence>
<dbReference type="Pfam" id="PF20239">
    <property type="entry name" value="DUF6596"/>
    <property type="match status" value="1"/>
</dbReference>
<gene>
    <name evidence="7" type="ORF">J4H92_11130</name>
</gene>
<dbReference type="PANTHER" id="PTHR47756">
    <property type="entry name" value="BLL6612 PROTEIN-RELATED"/>
    <property type="match status" value="1"/>
</dbReference>
<protein>
    <submittedName>
        <fullName evidence="7">RNA polymerase sigma factor</fullName>
    </submittedName>
</protein>
<dbReference type="AlphaFoldDB" id="A0A939S6L2"/>
<dbReference type="Gene3D" id="1.10.1740.10">
    <property type="match status" value="1"/>
</dbReference>
<dbReference type="Gene3D" id="1.10.10.10">
    <property type="entry name" value="Winged helix-like DNA-binding domain superfamily/Winged helix DNA-binding domain"/>
    <property type="match status" value="1"/>
</dbReference>
<dbReference type="EMBL" id="JAGDYM010000013">
    <property type="protein sequence ID" value="MBO1902499.1"/>
    <property type="molecule type" value="Genomic_DNA"/>
</dbReference>
<dbReference type="Pfam" id="PF08281">
    <property type="entry name" value="Sigma70_r4_2"/>
    <property type="match status" value="1"/>
</dbReference>
<dbReference type="InterPro" id="IPR046531">
    <property type="entry name" value="DUF6596"/>
</dbReference>
<dbReference type="InterPro" id="IPR013325">
    <property type="entry name" value="RNA_pol_sigma_r2"/>
</dbReference>
<dbReference type="InterPro" id="IPR013324">
    <property type="entry name" value="RNA_pol_sigma_r3/r4-like"/>
</dbReference>
<name>A0A939S6L2_9MICO</name>
<feature type="domain" description="RNA polymerase sigma factor 70 region 4 type 2" evidence="5">
    <location>
        <begin position="117"/>
        <end position="166"/>
    </location>
</feature>
<dbReference type="InterPro" id="IPR036388">
    <property type="entry name" value="WH-like_DNA-bd_sf"/>
</dbReference>
<evidence type="ECO:0000256" key="3">
    <source>
        <dbReference type="ARBA" id="ARBA00023082"/>
    </source>
</evidence>
<feature type="domain" description="DUF6596" evidence="6">
    <location>
        <begin position="184"/>
        <end position="284"/>
    </location>
</feature>
<comment type="similarity">
    <text evidence="1">Belongs to the sigma-70 factor family. ECF subfamily.</text>
</comment>